<evidence type="ECO:0008006" key="3">
    <source>
        <dbReference type="Google" id="ProtNLM"/>
    </source>
</evidence>
<proteinExistence type="predicted"/>
<accession>A0A9Q3BW83</accession>
<sequence length="181" mass="21296">MKAPDFFEGTQHFKFRSFIQSCQLILHNNKENLCEDRKAPYSTSFLIGRAEKWIEYHPFSLTNQDPACLLNNQALFESKAFPLFGDPDEVRKSEPELDGLRMKEGWHVSLYISDFKSLVSRIGDWGERTLIHYFRKGSASRILHQLASHPSIIDSLQDFMDKTWEVDTRYHERKEEKSNHQ</sequence>
<gene>
    <name evidence="1" type="ORF">O181_011615</name>
</gene>
<dbReference type="AlphaFoldDB" id="A0A9Q3BW83"/>
<organism evidence="1 2">
    <name type="scientific">Austropuccinia psidii MF-1</name>
    <dbReference type="NCBI Taxonomy" id="1389203"/>
    <lineage>
        <taxon>Eukaryota</taxon>
        <taxon>Fungi</taxon>
        <taxon>Dikarya</taxon>
        <taxon>Basidiomycota</taxon>
        <taxon>Pucciniomycotina</taxon>
        <taxon>Pucciniomycetes</taxon>
        <taxon>Pucciniales</taxon>
        <taxon>Sphaerophragmiaceae</taxon>
        <taxon>Austropuccinia</taxon>
    </lineage>
</organism>
<evidence type="ECO:0000313" key="1">
    <source>
        <dbReference type="EMBL" id="MBW0471900.1"/>
    </source>
</evidence>
<keyword evidence="2" id="KW-1185">Reference proteome</keyword>
<reference evidence="1" key="1">
    <citation type="submission" date="2021-03" db="EMBL/GenBank/DDBJ databases">
        <title>Draft genome sequence of rust myrtle Austropuccinia psidii MF-1, a brazilian biotype.</title>
        <authorList>
            <person name="Quecine M.C."/>
            <person name="Pachon D.M.R."/>
            <person name="Bonatelli M.L."/>
            <person name="Correr F.H."/>
            <person name="Franceschini L.M."/>
            <person name="Leite T.F."/>
            <person name="Margarido G.R.A."/>
            <person name="Almeida C.A."/>
            <person name="Ferrarezi J.A."/>
            <person name="Labate C.A."/>
        </authorList>
    </citation>
    <scope>NUCLEOTIDE SEQUENCE</scope>
    <source>
        <strain evidence="1">MF-1</strain>
    </source>
</reference>
<comment type="caution">
    <text evidence="1">The sequence shown here is derived from an EMBL/GenBank/DDBJ whole genome shotgun (WGS) entry which is preliminary data.</text>
</comment>
<evidence type="ECO:0000313" key="2">
    <source>
        <dbReference type="Proteomes" id="UP000765509"/>
    </source>
</evidence>
<dbReference type="EMBL" id="AVOT02002902">
    <property type="protein sequence ID" value="MBW0471900.1"/>
    <property type="molecule type" value="Genomic_DNA"/>
</dbReference>
<dbReference type="Proteomes" id="UP000765509">
    <property type="component" value="Unassembled WGS sequence"/>
</dbReference>
<dbReference type="OrthoDB" id="5582182at2759"/>
<name>A0A9Q3BW83_9BASI</name>
<protein>
    <recommendedName>
        <fullName evidence="3">Retrotransposon gag domain-containing protein</fullName>
    </recommendedName>
</protein>